<dbReference type="AlphaFoldDB" id="A0A4V6Y7U5"/>
<sequence length="166" mass="18568">MYHQSAAGDGQSTDFWEDIWEGGVPMSNAFPALHSHVVKTGTTVEETVEQGILPFLAPRLSSQATRELQALEELLADLILTSEEDARTSCFESVNHGLHTGHQFRTTLSVICSSSSGRVIPLPVSKFFGWLMVQDKLQCKKNLLRKHIVDSAVCEPFFFEKEQERC</sequence>
<protein>
    <submittedName>
        <fullName evidence="1">Uncharacterized protein</fullName>
    </submittedName>
</protein>
<dbReference type="Proteomes" id="UP000298652">
    <property type="component" value="Chromosome 9"/>
</dbReference>
<dbReference type="Gramene" id="TKV97305">
    <property type="protein sequence ID" value="TKV97305"/>
    <property type="gene ID" value="SEVIR_9G485200v2"/>
</dbReference>
<accession>A0A4V6Y7U5</accession>
<evidence type="ECO:0000313" key="2">
    <source>
        <dbReference type="Proteomes" id="UP000298652"/>
    </source>
</evidence>
<reference evidence="1" key="1">
    <citation type="submission" date="2019-03" db="EMBL/GenBank/DDBJ databases">
        <title>WGS assembly of Setaria viridis.</title>
        <authorList>
            <person name="Huang P."/>
            <person name="Jenkins J."/>
            <person name="Grimwood J."/>
            <person name="Barry K."/>
            <person name="Healey A."/>
            <person name="Mamidi S."/>
            <person name="Sreedasyam A."/>
            <person name="Shu S."/>
            <person name="Feldman M."/>
            <person name="Wu J."/>
            <person name="Yu Y."/>
            <person name="Chen C."/>
            <person name="Johnson J."/>
            <person name="Rokhsar D."/>
            <person name="Baxter I."/>
            <person name="Schmutz J."/>
            <person name="Brutnell T."/>
            <person name="Kellogg E."/>
        </authorList>
    </citation>
    <scope>NUCLEOTIDE SEQUENCE [LARGE SCALE GENOMIC DNA]</scope>
</reference>
<gene>
    <name evidence="1" type="ORF">SEVIR_9G485200v2</name>
</gene>
<name>A0A4V6Y7U5_SETVI</name>
<proteinExistence type="predicted"/>
<organism evidence="1 2">
    <name type="scientific">Setaria viridis</name>
    <name type="common">Green bristlegrass</name>
    <name type="synonym">Setaria italica subsp. viridis</name>
    <dbReference type="NCBI Taxonomy" id="4556"/>
    <lineage>
        <taxon>Eukaryota</taxon>
        <taxon>Viridiplantae</taxon>
        <taxon>Streptophyta</taxon>
        <taxon>Embryophyta</taxon>
        <taxon>Tracheophyta</taxon>
        <taxon>Spermatophyta</taxon>
        <taxon>Magnoliopsida</taxon>
        <taxon>Liliopsida</taxon>
        <taxon>Poales</taxon>
        <taxon>Poaceae</taxon>
        <taxon>PACMAD clade</taxon>
        <taxon>Panicoideae</taxon>
        <taxon>Panicodae</taxon>
        <taxon>Paniceae</taxon>
        <taxon>Cenchrinae</taxon>
        <taxon>Setaria</taxon>
    </lineage>
</organism>
<keyword evidence="2" id="KW-1185">Reference proteome</keyword>
<evidence type="ECO:0000313" key="1">
    <source>
        <dbReference type="EMBL" id="TKV97305.1"/>
    </source>
</evidence>
<dbReference type="EMBL" id="CM016560">
    <property type="protein sequence ID" value="TKV97305.1"/>
    <property type="molecule type" value="Genomic_DNA"/>
</dbReference>